<dbReference type="EMBL" id="JFDP01000037">
    <property type="protein sequence ID" value="KEZ23608.1"/>
    <property type="molecule type" value="Genomic_DNA"/>
</dbReference>
<evidence type="ECO:0000313" key="2">
    <source>
        <dbReference type="EMBL" id="KEZ23608.1"/>
    </source>
</evidence>
<accession>A0A084F066</accession>
<reference evidence="2 3" key="1">
    <citation type="submission" date="2014-02" db="EMBL/GenBank/DDBJ databases">
        <title>Genome sequence of Ureaplasma diversum strain 246.</title>
        <authorList>
            <person name="Sirand-Pugnet P."/>
            <person name="Breton M."/>
            <person name="Dordet-Frisoni E."/>
            <person name="Baranowski E."/>
            <person name="Barre A."/>
            <person name="Couture C."/>
            <person name="Dupuy V."/>
            <person name="Gaurivaud P."/>
            <person name="Jacob D."/>
            <person name="Lemaitre C."/>
            <person name="Manso-Silvan L."/>
            <person name="Nikolski M."/>
            <person name="Nouvel L.-X."/>
            <person name="Poumarat F."/>
            <person name="Tardy F."/>
            <person name="Thebault P."/>
            <person name="Theil S."/>
            <person name="Citti C."/>
            <person name="Thiaucourt F."/>
            <person name="Blanchard A."/>
        </authorList>
    </citation>
    <scope>NUCLEOTIDE SEQUENCE [LARGE SCALE GENOMIC DNA]</scope>
    <source>
        <strain evidence="2 3">NCTC 246</strain>
    </source>
</reference>
<keyword evidence="1" id="KW-0175">Coiled coil</keyword>
<comment type="caution">
    <text evidence="2">The sequence shown here is derived from an EMBL/GenBank/DDBJ whole genome shotgun (WGS) entry which is preliminary data.</text>
</comment>
<organism evidence="2 3">
    <name type="scientific">Ureaplasma diversum NCTC 246</name>
    <dbReference type="NCBI Taxonomy" id="1188241"/>
    <lineage>
        <taxon>Bacteria</taxon>
        <taxon>Bacillati</taxon>
        <taxon>Mycoplasmatota</taxon>
        <taxon>Mycoplasmoidales</taxon>
        <taxon>Mycoplasmoidaceae</taxon>
        <taxon>Ureaplasma</taxon>
    </lineage>
</organism>
<dbReference type="RefSeq" id="WP_038102326.1">
    <property type="nucleotide sequence ID" value="NZ_JFDP01000037.1"/>
</dbReference>
<sequence length="313" mass="36690">MNKTHKHNQTDPTIYHLHDNGSTKLIKQFLRCKICGFSTTRIIKQLNEELAKFDIKSSECSSKQNQVEEVNTYYAENNFLTSTAAELEDLTKLDLKEGSDINQQQDLEQLETNEEQIDEQHLCCAPNIAHHHQLNQECNYPICGDLCYLDGIIQQYKNDCGDKYSCLNNKYYPNHLLYFVQASNHIDLDECEHVHAFRELVYKHAVYMNTNYPNYPHQIPNTHAQKWYPILDHLARLYGCACESEFDTCCSVDDQQKACVHWSQKDDLKEQTQNSIKALKELIKEHKQELEDLKPKLKNAYKSYPSWFRTETK</sequence>
<evidence type="ECO:0000256" key="1">
    <source>
        <dbReference type="SAM" id="Coils"/>
    </source>
</evidence>
<evidence type="ECO:0000313" key="3">
    <source>
        <dbReference type="Proteomes" id="UP000028537"/>
    </source>
</evidence>
<keyword evidence="3" id="KW-1185">Reference proteome</keyword>
<feature type="coiled-coil region" evidence="1">
    <location>
        <begin position="265"/>
        <end position="296"/>
    </location>
</feature>
<dbReference type="Proteomes" id="UP000028537">
    <property type="component" value="Unassembled WGS sequence"/>
</dbReference>
<name>A0A084F066_9BACT</name>
<protein>
    <submittedName>
        <fullName evidence="2">Uncharacterized protein</fullName>
    </submittedName>
</protein>
<dbReference type="AlphaFoldDB" id="A0A084F066"/>
<proteinExistence type="predicted"/>
<gene>
    <name evidence="2" type="ORF">UDIV_2610</name>
</gene>